<dbReference type="EMBL" id="RFLY01000018">
    <property type="protein sequence ID" value="RMH88691.1"/>
    <property type="molecule type" value="Genomic_DNA"/>
</dbReference>
<evidence type="ECO:0000256" key="4">
    <source>
        <dbReference type="ARBA" id="ARBA00022630"/>
    </source>
</evidence>
<dbReference type="RefSeq" id="WP_122102289.1">
    <property type="nucleotide sequence ID" value="NZ_RFLY01000018.1"/>
</dbReference>
<feature type="domain" description="FAD-binding" evidence="8">
    <location>
        <begin position="8"/>
        <end position="326"/>
    </location>
</feature>
<dbReference type="AlphaFoldDB" id="A0A3M2HG25"/>
<dbReference type="InterPro" id="IPR002938">
    <property type="entry name" value="FAD-bd"/>
</dbReference>
<evidence type="ECO:0000256" key="2">
    <source>
        <dbReference type="ARBA" id="ARBA00004749"/>
    </source>
</evidence>
<dbReference type="PRINTS" id="PR00420">
    <property type="entry name" value="RNGMNOXGNASE"/>
</dbReference>
<evidence type="ECO:0000313" key="9">
    <source>
        <dbReference type="EMBL" id="RMH88691.1"/>
    </source>
</evidence>
<dbReference type="UniPathway" id="UPA00232"/>
<comment type="caution">
    <text evidence="9">The sequence shown here is derived from an EMBL/GenBank/DDBJ whole genome shotgun (WGS) entry which is preliminary data.</text>
</comment>
<keyword evidence="6" id="KW-0560">Oxidoreductase</keyword>
<reference evidence="9 10" key="1">
    <citation type="submission" date="2018-10" db="EMBL/GenBank/DDBJ databases">
        <title>Proposal of Lysobacter pythonis sp. nov. isolated from royal pythons (Python regius).</title>
        <authorList>
            <person name="Hans-Juergen B."/>
            <person name="Huptas C."/>
            <person name="Sandra B."/>
            <person name="Igor L."/>
            <person name="Joachim S."/>
            <person name="Siegfried S."/>
            <person name="Mareike W."/>
            <person name="Peter K."/>
        </authorList>
    </citation>
    <scope>NUCLEOTIDE SEQUENCE [LARGE SCALE GENOMIC DNA]</scope>
    <source>
        <strain evidence="9 10">4284/11</strain>
    </source>
</reference>
<dbReference type="InterPro" id="IPR051205">
    <property type="entry name" value="UbiH/COQ6_monooxygenase"/>
</dbReference>
<comment type="cofactor">
    <cofactor evidence="1">
        <name>FAD</name>
        <dbReference type="ChEBI" id="CHEBI:57692"/>
    </cofactor>
</comment>
<dbReference type="InterPro" id="IPR010971">
    <property type="entry name" value="UbiH/COQ6"/>
</dbReference>
<dbReference type="Pfam" id="PF01494">
    <property type="entry name" value="FAD_binding_3"/>
    <property type="match status" value="1"/>
</dbReference>
<keyword evidence="10" id="KW-1185">Reference proteome</keyword>
<dbReference type="PANTHER" id="PTHR43876">
    <property type="entry name" value="UBIQUINONE BIOSYNTHESIS MONOOXYGENASE COQ6, MITOCHONDRIAL"/>
    <property type="match status" value="1"/>
</dbReference>
<evidence type="ECO:0000256" key="7">
    <source>
        <dbReference type="ARBA" id="ARBA00023033"/>
    </source>
</evidence>
<dbReference type="PROSITE" id="PS01304">
    <property type="entry name" value="UBIH"/>
    <property type="match status" value="1"/>
</dbReference>
<evidence type="ECO:0000259" key="8">
    <source>
        <dbReference type="Pfam" id="PF01494"/>
    </source>
</evidence>
<sequence length="393" mass="42423">MNRRLRRDVVVAGGGVVGATAALALAKAGLTVALVESGARARWSRQDPDPRVFAFAPDNAALLDGLGVWNEIATARAQPYRHMRVWDAAGGGELHFDADGLARRALGWIVENALLVECLWRAAERAGVEIVQPARVDGLTQREDGVRLRLEGGETLEARIAIAADGARSRLRELAGVEVSARDYAQRGVVAYVETAEPHRLTAWQRFLPGGPLAFLPADGDRRSSIVWSLPEMEAERVLVLDDAAFGIELTQAFAARLGVARPLSRRVAFPLRRQLAKTQLAGRVLLVGDAAHVVHPLAGQGVNLGLRDVAALAASVGEARARGRAFDAPHRLQAWARRRRSDNVVSAHAFETINRVYSNDALLPTFLRGHALGIANAVAPLRHALWRHAAGI</sequence>
<dbReference type="OrthoDB" id="9769565at2"/>
<dbReference type="Gene3D" id="3.50.50.60">
    <property type="entry name" value="FAD/NAD(P)-binding domain"/>
    <property type="match status" value="2"/>
</dbReference>
<comment type="similarity">
    <text evidence="3">Belongs to the UbiH/COQ6 family.</text>
</comment>
<dbReference type="NCBIfam" id="TIGR01988">
    <property type="entry name" value="Ubi-OHases"/>
    <property type="match status" value="1"/>
</dbReference>
<comment type="pathway">
    <text evidence="2">Cofactor biosynthesis; ubiquinone biosynthesis.</text>
</comment>
<evidence type="ECO:0000256" key="5">
    <source>
        <dbReference type="ARBA" id="ARBA00022827"/>
    </source>
</evidence>
<protein>
    <submittedName>
        <fullName evidence="9">FAD-dependent oxidoreductase</fullName>
    </submittedName>
</protein>
<organism evidence="9 10">
    <name type="scientific">Solilutibacter pythonis</name>
    <dbReference type="NCBI Taxonomy" id="2483112"/>
    <lineage>
        <taxon>Bacteria</taxon>
        <taxon>Pseudomonadati</taxon>
        <taxon>Pseudomonadota</taxon>
        <taxon>Gammaproteobacteria</taxon>
        <taxon>Lysobacterales</taxon>
        <taxon>Lysobacteraceae</taxon>
        <taxon>Solilutibacter</taxon>
    </lineage>
</organism>
<accession>A0A3M2HG25</accession>
<dbReference type="InterPro" id="IPR036188">
    <property type="entry name" value="FAD/NAD-bd_sf"/>
</dbReference>
<dbReference type="GO" id="GO:0006744">
    <property type="term" value="P:ubiquinone biosynthetic process"/>
    <property type="evidence" value="ECO:0007669"/>
    <property type="project" value="UniProtKB-UniPathway"/>
</dbReference>
<keyword evidence="7" id="KW-0503">Monooxygenase</keyword>
<gene>
    <name evidence="9" type="ORF">EBB59_11470</name>
</gene>
<evidence type="ECO:0000313" key="10">
    <source>
        <dbReference type="Proteomes" id="UP000275012"/>
    </source>
</evidence>
<keyword evidence="5" id="KW-0274">FAD</keyword>
<evidence type="ECO:0000256" key="3">
    <source>
        <dbReference type="ARBA" id="ARBA00005349"/>
    </source>
</evidence>
<proteinExistence type="inferred from homology"/>
<name>A0A3M2HG25_9GAMM</name>
<evidence type="ECO:0000256" key="6">
    <source>
        <dbReference type="ARBA" id="ARBA00023002"/>
    </source>
</evidence>
<dbReference type="Proteomes" id="UP000275012">
    <property type="component" value="Unassembled WGS sequence"/>
</dbReference>
<dbReference type="GO" id="GO:0008681">
    <property type="term" value="F:2-octaprenyl-6-methoxyphenol hydroxylase activity"/>
    <property type="evidence" value="ECO:0007669"/>
    <property type="project" value="TreeGrafter"/>
</dbReference>
<dbReference type="PANTHER" id="PTHR43876:SF8">
    <property type="entry name" value="2-OCTAPRENYL-6-METHOXYPHENOL HYDROXYLASE"/>
    <property type="match status" value="1"/>
</dbReference>
<dbReference type="GO" id="GO:0071949">
    <property type="term" value="F:FAD binding"/>
    <property type="evidence" value="ECO:0007669"/>
    <property type="project" value="InterPro"/>
</dbReference>
<dbReference type="InterPro" id="IPR018168">
    <property type="entry name" value="Ubi_Hdrlase_CS"/>
</dbReference>
<keyword evidence="4" id="KW-0285">Flavoprotein</keyword>
<evidence type="ECO:0000256" key="1">
    <source>
        <dbReference type="ARBA" id="ARBA00001974"/>
    </source>
</evidence>
<dbReference type="SUPFAM" id="SSF51905">
    <property type="entry name" value="FAD/NAD(P)-binding domain"/>
    <property type="match status" value="1"/>
</dbReference>